<keyword evidence="3" id="KW-1185">Reference proteome</keyword>
<organism evidence="2 3">
    <name type="scientific">Vigna mungo</name>
    <name type="common">Black gram</name>
    <name type="synonym">Phaseolus mungo</name>
    <dbReference type="NCBI Taxonomy" id="3915"/>
    <lineage>
        <taxon>Eukaryota</taxon>
        <taxon>Viridiplantae</taxon>
        <taxon>Streptophyta</taxon>
        <taxon>Embryophyta</taxon>
        <taxon>Tracheophyta</taxon>
        <taxon>Spermatophyta</taxon>
        <taxon>Magnoliopsida</taxon>
        <taxon>eudicotyledons</taxon>
        <taxon>Gunneridae</taxon>
        <taxon>Pentapetalae</taxon>
        <taxon>rosids</taxon>
        <taxon>fabids</taxon>
        <taxon>Fabales</taxon>
        <taxon>Fabaceae</taxon>
        <taxon>Papilionoideae</taxon>
        <taxon>50 kb inversion clade</taxon>
        <taxon>NPAAA clade</taxon>
        <taxon>indigoferoid/millettioid clade</taxon>
        <taxon>Phaseoleae</taxon>
        <taxon>Vigna</taxon>
    </lineage>
</organism>
<accession>A0AAQ3S1S1</accession>
<protein>
    <submittedName>
        <fullName evidence="2">Uncharacterized protein</fullName>
    </submittedName>
</protein>
<feature type="region of interest" description="Disordered" evidence="1">
    <location>
        <begin position="1"/>
        <end position="26"/>
    </location>
</feature>
<reference evidence="2 3" key="1">
    <citation type="journal article" date="2023" name="Life. Sci Alliance">
        <title>Evolutionary insights into 3D genome organization and epigenetic landscape of Vigna mungo.</title>
        <authorList>
            <person name="Junaid A."/>
            <person name="Singh B."/>
            <person name="Bhatia S."/>
        </authorList>
    </citation>
    <scope>NUCLEOTIDE SEQUENCE [LARGE SCALE GENOMIC DNA]</scope>
    <source>
        <strain evidence="2">Urdbean</strain>
    </source>
</reference>
<evidence type="ECO:0000313" key="2">
    <source>
        <dbReference type="EMBL" id="WVZ16104.1"/>
    </source>
</evidence>
<evidence type="ECO:0000256" key="1">
    <source>
        <dbReference type="SAM" id="MobiDB-lite"/>
    </source>
</evidence>
<dbReference type="Proteomes" id="UP001374535">
    <property type="component" value="Chromosome 3"/>
</dbReference>
<sequence>MGCSMSCRERNKGEREEKEYENSSVGLKSKSARQSIGSIEDEPLTIDESLLIDPKLLFIGSKIGEGAHGIVQRPDCCYQSSASWEYFRRKSFTGELFCSRS</sequence>
<dbReference type="EMBL" id="CP144698">
    <property type="protein sequence ID" value="WVZ16104.1"/>
    <property type="molecule type" value="Genomic_DNA"/>
</dbReference>
<proteinExistence type="predicted"/>
<dbReference type="AlphaFoldDB" id="A0AAQ3S1S1"/>
<name>A0AAQ3S1S1_VIGMU</name>
<evidence type="ECO:0000313" key="3">
    <source>
        <dbReference type="Proteomes" id="UP001374535"/>
    </source>
</evidence>
<feature type="compositionally biased region" description="Basic and acidic residues" evidence="1">
    <location>
        <begin position="7"/>
        <end position="21"/>
    </location>
</feature>
<gene>
    <name evidence="2" type="ORF">V8G54_009086</name>
</gene>